<evidence type="ECO:0000256" key="1">
    <source>
        <dbReference type="ARBA" id="ARBA00004429"/>
    </source>
</evidence>
<evidence type="ECO:0000256" key="2">
    <source>
        <dbReference type="ARBA" id="ARBA00007316"/>
    </source>
</evidence>
<evidence type="ECO:0000256" key="8">
    <source>
        <dbReference type="ARBA" id="ARBA00022692"/>
    </source>
</evidence>
<dbReference type="InterPro" id="IPR005702">
    <property type="entry name" value="Wzc-like_C"/>
</dbReference>
<dbReference type="GO" id="GO:0005886">
    <property type="term" value="C:plasma membrane"/>
    <property type="evidence" value="ECO:0007669"/>
    <property type="project" value="UniProtKB-SubCell"/>
</dbReference>
<evidence type="ECO:0000259" key="21">
    <source>
        <dbReference type="Pfam" id="PF13807"/>
    </source>
</evidence>
<protein>
    <recommendedName>
        <fullName evidence="4">non-specific protein-tyrosine kinase</fullName>
        <ecNumber evidence="4">2.7.10.2</ecNumber>
    </recommendedName>
</protein>
<keyword evidence="9" id="KW-0547">Nucleotide-binding</keyword>
<evidence type="ECO:0000256" key="5">
    <source>
        <dbReference type="ARBA" id="ARBA00022475"/>
    </source>
</evidence>
<dbReference type="SUPFAM" id="SSF52540">
    <property type="entry name" value="P-loop containing nucleoside triphosphate hydrolases"/>
    <property type="match status" value="1"/>
</dbReference>
<dbReference type="Gene3D" id="3.40.50.300">
    <property type="entry name" value="P-loop containing nucleotide triphosphate hydrolases"/>
    <property type="match status" value="1"/>
</dbReference>
<proteinExistence type="inferred from homology"/>
<keyword evidence="12 18" id="KW-1133">Transmembrane helix</keyword>
<feature type="domain" description="Tyrosine-protein kinase G-rich" evidence="21">
    <location>
        <begin position="391"/>
        <end position="460"/>
    </location>
</feature>
<feature type="compositionally biased region" description="Basic and acidic residues" evidence="17">
    <location>
        <begin position="744"/>
        <end position="753"/>
    </location>
</feature>
<dbReference type="CDD" id="cd05387">
    <property type="entry name" value="BY-kinase"/>
    <property type="match status" value="1"/>
</dbReference>
<keyword evidence="14" id="KW-0829">Tyrosine-protein kinase</keyword>
<evidence type="ECO:0000313" key="23">
    <source>
        <dbReference type="Proteomes" id="UP000647241"/>
    </source>
</evidence>
<evidence type="ECO:0000256" key="11">
    <source>
        <dbReference type="ARBA" id="ARBA00022840"/>
    </source>
</evidence>
<evidence type="ECO:0000256" key="16">
    <source>
        <dbReference type="SAM" id="Coils"/>
    </source>
</evidence>
<keyword evidence="10" id="KW-0418">Kinase</keyword>
<evidence type="ECO:0000256" key="12">
    <source>
        <dbReference type="ARBA" id="ARBA00022989"/>
    </source>
</evidence>
<dbReference type="Pfam" id="PF13614">
    <property type="entry name" value="AAA_31"/>
    <property type="match status" value="1"/>
</dbReference>
<accession>A0A917M922</accession>
<keyword evidence="13 18" id="KW-0472">Membrane</keyword>
<comment type="subcellular location">
    <subcellularLocation>
        <location evidence="1">Cell inner membrane</location>
        <topology evidence="1">Multi-pass membrane protein</topology>
    </subcellularLocation>
</comment>
<feature type="coiled-coil region" evidence="16">
    <location>
        <begin position="299"/>
        <end position="347"/>
    </location>
</feature>
<evidence type="ECO:0000259" key="20">
    <source>
        <dbReference type="Pfam" id="PF13614"/>
    </source>
</evidence>
<dbReference type="FunFam" id="3.40.50.300:FF:000527">
    <property type="entry name" value="Tyrosine-protein kinase etk"/>
    <property type="match status" value="1"/>
</dbReference>
<evidence type="ECO:0000259" key="19">
    <source>
        <dbReference type="Pfam" id="PF02706"/>
    </source>
</evidence>
<gene>
    <name evidence="22" type="ORF">GCM10011585_31590</name>
</gene>
<evidence type="ECO:0000256" key="15">
    <source>
        <dbReference type="ARBA" id="ARBA00051245"/>
    </source>
</evidence>
<dbReference type="Pfam" id="PF02706">
    <property type="entry name" value="Wzz"/>
    <property type="match status" value="1"/>
</dbReference>
<feature type="transmembrane region" description="Helical" evidence="18">
    <location>
        <begin position="442"/>
        <end position="461"/>
    </location>
</feature>
<dbReference type="InterPro" id="IPR003856">
    <property type="entry name" value="LPS_length_determ_N"/>
</dbReference>
<feature type="domain" description="AAA" evidence="20">
    <location>
        <begin position="550"/>
        <end position="680"/>
    </location>
</feature>
<dbReference type="GO" id="GO:0005524">
    <property type="term" value="F:ATP binding"/>
    <property type="evidence" value="ECO:0007669"/>
    <property type="project" value="UniProtKB-KW"/>
</dbReference>
<dbReference type="AlphaFoldDB" id="A0A917M922"/>
<evidence type="ECO:0000256" key="7">
    <source>
        <dbReference type="ARBA" id="ARBA00022679"/>
    </source>
</evidence>
<dbReference type="Pfam" id="PF13807">
    <property type="entry name" value="GNVR"/>
    <property type="match status" value="1"/>
</dbReference>
<feature type="region of interest" description="Disordered" evidence="17">
    <location>
        <begin position="730"/>
        <end position="753"/>
    </location>
</feature>
<keyword evidence="16" id="KW-0175">Coiled coil</keyword>
<dbReference type="PANTHER" id="PTHR32309:SF13">
    <property type="entry name" value="FERRIC ENTEROBACTIN TRANSPORT PROTEIN FEPE"/>
    <property type="match status" value="1"/>
</dbReference>
<evidence type="ECO:0000256" key="9">
    <source>
        <dbReference type="ARBA" id="ARBA00022741"/>
    </source>
</evidence>
<comment type="caution">
    <text evidence="22">The sequence shown here is derived from an EMBL/GenBank/DDBJ whole genome shotgun (WGS) entry which is preliminary data.</text>
</comment>
<keyword evidence="23" id="KW-1185">Reference proteome</keyword>
<dbReference type="InterPro" id="IPR025669">
    <property type="entry name" value="AAA_dom"/>
</dbReference>
<dbReference type="PANTHER" id="PTHR32309">
    <property type="entry name" value="TYROSINE-PROTEIN KINASE"/>
    <property type="match status" value="1"/>
</dbReference>
<dbReference type="InterPro" id="IPR050445">
    <property type="entry name" value="Bact_polysacc_biosynth/exp"/>
</dbReference>
<reference evidence="22" key="2">
    <citation type="submission" date="2020-09" db="EMBL/GenBank/DDBJ databases">
        <authorList>
            <person name="Sun Q."/>
            <person name="Zhou Y."/>
        </authorList>
    </citation>
    <scope>NUCLEOTIDE SEQUENCE</scope>
    <source>
        <strain evidence="22">CGMCC 1.12997</strain>
    </source>
</reference>
<dbReference type="Proteomes" id="UP000647241">
    <property type="component" value="Unassembled WGS sequence"/>
</dbReference>
<dbReference type="NCBIfam" id="TIGR01007">
    <property type="entry name" value="eps_fam"/>
    <property type="match status" value="1"/>
</dbReference>
<organism evidence="22 23">
    <name type="scientific">Edaphobacter dinghuensis</name>
    <dbReference type="NCBI Taxonomy" id="1560005"/>
    <lineage>
        <taxon>Bacteria</taxon>
        <taxon>Pseudomonadati</taxon>
        <taxon>Acidobacteriota</taxon>
        <taxon>Terriglobia</taxon>
        <taxon>Terriglobales</taxon>
        <taxon>Acidobacteriaceae</taxon>
        <taxon>Edaphobacter</taxon>
    </lineage>
</organism>
<evidence type="ECO:0000256" key="10">
    <source>
        <dbReference type="ARBA" id="ARBA00022777"/>
    </source>
</evidence>
<feature type="domain" description="Polysaccharide chain length determinant N-terminal" evidence="19">
    <location>
        <begin position="31"/>
        <end position="120"/>
    </location>
</feature>
<evidence type="ECO:0000256" key="14">
    <source>
        <dbReference type="ARBA" id="ARBA00023137"/>
    </source>
</evidence>
<evidence type="ECO:0000313" key="22">
    <source>
        <dbReference type="EMBL" id="GGG85369.1"/>
    </source>
</evidence>
<name>A0A917M922_9BACT</name>
<keyword evidence="5" id="KW-1003">Cell membrane</keyword>
<sequence>MSFQNTQPSPGGDITGNASPAFSTAAADNTLSEALLTLKKRRWIVIVAMLVGLIYGVYKAKTQPKLYSAFGQIQVRSGSSNEFRLDAAQAITGGTDTASKMLTEIQILKSDSLLLTVAREMDLANNSTFLDAKGPVTHRSLDDPAVRQATVDRLQTNLRVVLVPKTEIINISYSSLDAKLAADIVNKVISAYIQRSYETRFASTQRVSQWLSSQLDDLKQQVETSQEQMMDLQRRLGILGFDPSHNQIATSLEDLSKAAGDAKLARIIAEARYRVLSGMDPDTMESSIDALPGGAAVELNQLRTQLAEAKANYAQLEATLGPNHPQAKSVKAQITELSSEVAKEQNRLLVQAKENFVVARANENQTNAALESQKADAYKLRDDLIEYTLRQREYEANRTLYEGLLQKLRTAGVEAGLESMEIDIVDQALPPASPTLRSSSKIVMVGVIFGLIGGIIIAFLLDSLDTGLRTITEVENVTELPSLAVIPRARRTSVEQGASLTTAQKNLIVLSQSKSQFSESFRALRTSLLLSTAGHPPKFILLTSATPSEGKTTLSTNLACILAQGDARVLLIDADLRRPSVHHRFGMSGKVGLTTVLTGASTLENAAQNVSEVPNLDVLPAGPMPPFPTEMLSSQAMDSLLQHCGEIYTHVLIDTPPILSVTDGVILARHSDAVVLVVRHGKSSKHIVRRARDLLVRSGAPITGIVLNAVDLNSPDYYGYYGYSGYSYSSADSGSWEPQGASEGKTRGSREAE</sequence>
<dbReference type="GO" id="GO:0004715">
    <property type="term" value="F:non-membrane spanning protein tyrosine kinase activity"/>
    <property type="evidence" value="ECO:0007669"/>
    <property type="project" value="UniProtKB-EC"/>
</dbReference>
<feature type="coiled-coil region" evidence="16">
    <location>
        <begin position="208"/>
        <end position="235"/>
    </location>
</feature>
<comment type="catalytic activity">
    <reaction evidence="15">
        <text>L-tyrosyl-[protein] + ATP = O-phospho-L-tyrosyl-[protein] + ADP + H(+)</text>
        <dbReference type="Rhea" id="RHEA:10596"/>
        <dbReference type="Rhea" id="RHEA-COMP:10136"/>
        <dbReference type="Rhea" id="RHEA-COMP:20101"/>
        <dbReference type="ChEBI" id="CHEBI:15378"/>
        <dbReference type="ChEBI" id="CHEBI:30616"/>
        <dbReference type="ChEBI" id="CHEBI:46858"/>
        <dbReference type="ChEBI" id="CHEBI:61978"/>
        <dbReference type="ChEBI" id="CHEBI:456216"/>
        <dbReference type="EC" id="2.7.10.2"/>
    </reaction>
</comment>
<feature type="transmembrane region" description="Helical" evidence="18">
    <location>
        <begin position="41"/>
        <end position="58"/>
    </location>
</feature>
<evidence type="ECO:0000256" key="6">
    <source>
        <dbReference type="ARBA" id="ARBA00022519"/>
    </source>
</evidence>
<comment type="similarity">
    <text evidence="3">Belongs to the etk/wzc family.</text>
</comment>
<dbReference type="EC" id="2.7.10.2" evidence="4"/>
<evidence type="ECO:0000256" key="18">
    <source>
        <dbReference type="SAM" id="Phobius"/>
    </source>
</evidence>
<keyword evidence="7" id="KW-0808">Transferase</keyword>
<evidence type="ECO:0000256" key="3">
    <source>
        <dbReference type="ARBA" id="ARBA00008883"/>
    </source>
</evidence>
<evidence type="ECO:0000256" key="4">
    <source>
        <dbReference type="ARBA" id="ARBA00011903"/>
    </source>
</evidence>
<dbReference type="GO" id="GO:0042802">
    <property type="term" value="F:identical protein binding"/>
    <property type="evidence" value="ECO:0007669"/>
    <property type="project" value="UniProtKB-ARBA"/>
</dbReference>
<evidence type="ECO:0000256" key="13">
    <source>
        <dbReference type="ARBA" id="ARBA00023136"/>
    </source>
</evidence>
<keyword evidence="8 18" id="KW-0812">Transmembrane</keyword>
<dbReference type="InterPro" id="IPR027417">
    <property type="entry name" value="P-loop_NTPase"/>
</dbReference>
<keyword evidence="6" id="KW-0997">Cell inner membrane</keyword>
<dbReference type="InterPro" id="IPR032807">
    <property type="entry name" value="GNVR"/>
</dbReference>
<dbReference type="RefSeq" id="WP_188555118.1">
    <property type="nucleotide sequence ID" value="NZ_BMGT01000003.1"/>
</dbReference>
<keyword evidence="11" id="KW-0067">ATP-binding</keyword>
<dbReference type="EMBL" id="BMGT01000003">
    <property type="protein sequence ID" value="GGG85369.1"/>
    <property type="molecule type" value="Genomic_DNA"/>
</dbReference>
<reference evidence="22" key="1">
    <citation type="journal article" date="2014" name="Int. J. Syst. Evol. Microbiol.">
        <title>Complete genome sequence of Corynebacterium casei LMG S-19264T (=DSM 44701T), isolated from a smear-ripened cheese.</title>
        <authorList>
            <consortium name="US DOE Joint Genome Institute (JGI-PGF)"/>
            <person name="Walter F."/>
            <person name="Albersmeier A."/>
            <person name="Kalinowski J."/>
            <person name="Ruckert C."/>
        </authorList>
    </citation>
    <scope>NUCLEOTIDE SEQUENCE</scope>
    <source>
        <strain evidence="22">CGMCC 1.12997</strain>
    </source>
</reference>
<evidence type="ECO:0000256" key="17">
    <source>
        <dbReference type="SAM" id="MobiDB-lite"/>
    </source>
</evidence>
<comment type="similarity">
    <text evidence="2">Belongs to the CpsD/CapB family.</text>
</comment>